<accession>A0A835XTW6</accession>
<feature type="transmembrane region" description="Helical" evidence="2">
    <location>
        <begin position="1652"/>
        <end position="1672"/>
    </location>
</feature>
<sequence>MDRVRCDPGLHTALHECDFAGWGMTDCTEYEGVVVLSCYPGDPQGSSPPPTAPPTMPPTPPLAPSLPPAPPPPPRPPPRGDLGGDPPPVSHSCRVSIVGPSSDGGGTQAQGSDGVAVSVRCWREPSYDGAAEEAVQAEAGAELLAALGANGGGGSGLALSAAARSGDAASSAAAGPDTAPPGPDWGLTFSHVPHLRLVDSVLSDLSLSAVGSLLAFRNVTQVTLSNVTLLRLSGPTAPTYGYPPPTVYGAVAVGSAQYVSLAHVTCDGVVEAAGWACLHVTLQPGALLYVASSTFSGNHVPRPGHYDTSCNPRPGQYGELTRSYGLGAVVIVHEAGRGGGGAFPAPGFSGGDSGGPRQPSAPAPSAPLEPPPSDTGQGDPGASPAAGPTRILVDDSSFVNSTGGCGTAFTLSFRKPATGQEFYGDVEVDLSWTGTQLARNAYVRPDLEHRGPVRLSDGAVVSGSTAGRLGGFAHCTGVRELALHAASLINCTAGLSGGVVSAVERVDSLIVSGGARVDGNRARTYGGAVYSPAGLPFVLITGNTTSLSGNAAGDRGGAVYTAGTVGNVSLEAGAVASGNSAGLSGGLLYAGGAISTLRLTDGSRASTNTAKLGGAVFAEGDIGAIAVASGAALSGNAAATDGGAVFAGGTLASLRLEGGGGLLNNTAADRGGAVLATAIANVSGQGCVVSGNMAARGGAVFSGRLAFMALEACTLLGNAATRDGGFLHAPAHAAARWHVLRSRAQHNTAGRCGGVFFAPASGEALAAAVAADQPFGASQEPLLLELNGSTLEGNSAADSGGALVVAAGGSVRTLGGSFEGNAAFGQGGGAAAALAAEGADSGARGGQLWLEGASFSGNLAPVGSGGAVLAAAGSAVRLSGCELTDNAAAVDGGAMACDAAAALALQGCLLAGNLALGSGGGISTAGCDRVAVDASLLGGNVASSGGALSVGPSAVSNAANANTAMSRRSLGGVAASSHPGLVWVSNSTLSGNLAARATPPPAIAGAATGLGGGLVVRQGAAHVLLASTRLVRNAAWLGADVASTQTCGTEDGEGSVAQTEAALAALAVQLLALGPEAEAEAGPFWQGLDTGVTGAGLASASTCSLFIIAAAEPWLQGTSFVEPVMGSVGVNASRVFGAGAPNVTSTMPAFVALAAALPLLVTAPVLAPPEAPAAAAWMAQPDLLPLRVLCPGAPELTLPYPSANASTGAEASAYPCADAAAWAAKLEGPPAELRLACGPRSSSNGGALSTTGALACGGQARQLSAKTGVPWVLAVRLYDSFGRPVSSVAAATSGAGTTVAVRTDGTAEWRDLRVTGWPGEYELAVRVEGPTQVSPLVVQFTLTGCDVGEAATLDASSLALPFPPLAGISCVLCPRRQVGLLPDARAPLSAWGALQQSDDATGASASASASFSLPPQQRQELQATASFCNPCPSGAVCPGGALVVPPPGRWHSAHNSPRLHECLNPDACSGLTAAAAAALRSYPATATATLGSTLELLGALEDRALLLAVCQDQARLLQAFLASSASNSSSSFSAAVAASDAASPPFPPLPPPQQQQQQQQQPVCVLSGGSRSSDPRSYAQLQCAEGYTGNLCAACQPGYSLSTDFQCDPCPTLTRTLALGIITLVVSCVFVVVTAMINLGEDNTDGVANSGDIVKILVVHMQYFVIIARLNVDRPPTLRALTAALSTITGAENLFTFSASCLAPDSGSGDQALASLLSAIVMPMLVTAGALLLWSVRYALFNTAVLRRSQGLMRSVRVSNSGVGVLPVANSGRGTDGTTAPAPKSRGLAPDPFLPRASTSPGAGKHTAGAAAAGAGTPPEAGTPGPRAGSWAGASNAAKSRGTAGGPLLARTSTAADRVKAADAEAVAEAVPDEHSGEGEGTEAPDAVASFGSKATGVKRLASNACGAEALTRTGAGTAQAASKPGSSADAGDEAAADPETGEAGDAGAGLEDSAQAKADATKADAGTEASPKGGAGANAGGPKPAEPEADNDEGGLSYRPSQRRSRSSAARRIVLALKLGSLTAAASSAASFGSRLAHADQALSLRRQLAVVAMIAAFVLYPAWAAAGFSVFACCVIDEGGSGPLDQLEQATHRWGYWARDMNQECYVGTHAGLYVPLGVVTLLVFCLGPPAVTFALMWRIRHRLKDYHIERTYGYLYSRYRKHVCWWDASVQLQTLALVAVDVFGQGLNVAYQALLLLAVLLGVGGINALVAPLASRLLRRLELSSSMVLCLTVTLSLYFAVGEGDFAERPEGTGVAVVILVLNLALIAAFAACLMRRAWPHLRKALPADGLPGCCGAAPTRGPGPGDREDGEDVGSGRRGRDAFGEEGAGADGGCARGASVSPAVRDGGAVSMYDKGRASASADVEDGVAWGEVAMELTVEGERQRSGGPS</sequence>
<feature type="compositionally biased region" description="Acidic residues" evidence="1">
    <location>
        <begin position="1931"/>
        <end position="1943"/>
    </location>
</feature>
<feature type="compositionally biased region" description="Basic and acidic residues" evidence="1">
    <location>
        <begin position="2318"/>
        <end position="2327"/>
    </location>
</feature>
<dbReference type="SUPFAM" id="SSF51126">
    <property type="entry name" value="Pectin lyase-like"/>
    <property type="match status" value="1"/>
</dbReference>
<protein>
    <submittedName>
        <fullName evidence="3">Uncharacterized protein</fullName>
    </submittedName>
</protein>
<feature type="transmembrane region" description="Helical" evidence="2">
    <location>
        <begin position="1712"/>
        <end position="1740"/>
    </location>
</feature>
<feature type="compositionally biased region" description="Pro residues" evidence="1">
    <location>
        <begin position="46"/>
        <end position="89"/>
    </location>
</feature>
<evidence type="ECO:0000313" key="3">
    <source>
        <dbReference type="EMBL" id="KAG2490173.1"/>
    </source>
</evidence>
<dbReference type="OrthoDB" id="544717at2759"/>
<feature type="transmembrane region" description="Helical" evidence="2">
    <location>
        <begin position="1617"/>
        <end position="1640"/>
    </location>
</feature>
<feature type="region of interest" description="Disordered" evidence="1">
    <location>
        <begin position="42"/>
        <end position="115"/>
    </location>
</feature>
<keyword evidence="4" id="KW-1185">Reference proteome</keyword>
<feature type="transmembrane region" description="Helical" evidence="2">
    <location>
        <begin position="2115"/>
        <end position="2140"/>
    </location>
</feature>
<comment type="caution">
    <text evidence="3">The sequence shown here is derived from an EMBL/GenBank/DDBJ whole genome shotgun (WGS) entry which is preliminary data.</text>
</comment>
<feature type="compositionally biased region" description="Gly residues" evidence="1">
    <location>
        <begin position="2330"/>
        <end position="2339"/>
    </location>
</feature>
<organism evidence="3 4">
    <name type="scientific">Edaphochlamys debaryana</name>
    <dbReference type="NCBI Taxonomy" id="47281"/>
    <lineage>
        <taxon>Eukaryota</taxon>
        <taxon>Viridiplantae</taxon>
        <taxon>Chlorophyta</taxon>
        <taxon>core chlorophytes</taxon>
        <taxon>Chlorophyceae</taxon>
        <taxon>CS clade</taxon>
        <taxon>Chlamydomonadales</taxon>
        <taxon>Chlamydomonadales incertae sedis</taxon>
        <taxon>Edaphochlamys</taxon>
    </lineage>
</organism>
<keyword evidence="2" id="KW-1133">Transmembrane helix</keyword>
<feature type="region of interest" description="Disordered" evidence="1">
    <location>
        <begin position="1767"/>
        <end position="1887"/>
    </location>
</feature>
<evidence type="ECO:0000256" key="1">
    <source>
        <dbReference type="SAM" id="MobiDB-lite"/>
    </source>
</evidence>
<feature type="region of interest" description="Disordered" evidence="1">
    <location>
        <begin position="2300"/>
        <end position="2350"/>
    </location>
</feature>
<dbReference type="InterPro" id="IPR051246">
    <property type="entry name" value="WDR48"/>
</dbReference>
<feature type="transmembrane region" description="Helical" evidence="2">
    <location>
        <begin position="2226"/>
        <end position="2244"/>
    </location>
</feature>
<feature type="compositionally biased region" description="Gly residues" evidence="1">
    <location>
        <begin position="342"/>
        <end position="354"/>
    </location>
</feature>
<feature type="compositionally biased region" description="Pro residues" evidence="1">
    <location>
        <begin position="1544"/>
        <end position="1553"/>
    </location>
</feature>
<dbReference type="InterPro" id="IPR011050">
    <property type="entry name" value="Pectin_lyase_fold/virulence"/>
</dbReference>
<proteinExistence type="predicted"/>
<feature type="compositionally biased region" description="Low complexity" evidence="1">
    <location>
        <begin position="1801"/>
        <end position="1829"/>
    </location>
</feature>
<feature type="transmembrane region" description="Helical" evidence="2">
    <location>
        <begin position="2256"/>
        <end position="2277"/>
    </location>
</feature>
<dbReference type="EMBL" id="JAEHOE010000064">
    <property type="protein sequence ID" value="KAG2490173.1"/>
    <property type="molecule type" value="Genomic_DNA"/>
</dbReference>
<dbReference type="GO" id="GO:0043130">
    <property type="term" value="F:ubiquitin binding"/>
    <property type="evidence" value="ECO:0007669"/>
    <property type="project" value="TreeGrafter"/>
</dbReference>
<evidence type="ECO:0000256" key="2">
    <source>
        <dbReference type="SAM" id="Phobius"/>
    </source>
</evidence>
<reference evidence="3" key="1">
    <citation type="journal article" date="2020" name="bioRxiv">
        <title>Comparative genomics of Chlamydomonas.</title>
        <authorList>
            <person name="Craig R.J."/>
            <person name="Hasan A.R."/>
            <person name="Ness R.W."/>
            <person name="Keightley P.D."/>
        </authorList>
    </citation>
    <scope>NUCLEOTIDE SEQUENCE</scope>
    <source>
        <strain evidence="3">CCAP 11/70</strain>
    </source>
</reference>
<keyword evidence="2" id="KW-0812">Transmembrane</keyword>
<evidence type="ECO:0000313" key="4">
    <source>
        <dbReference type="Proteomes" id="UP000612055"/>
    </source>
</evidence>
<feature type="transmembrane region" description="Helical" evidence="2">
    <location>
        <begin position="2192"/>
        <end position="2214"/>
    </location>
</feature>
<gene>
    <name evidence="3" type="ORF">HYH03_011303</name>
</gene>
<feature type="region of interest" description="Disordered" evidence="1">
    <location>
        <begin position="1541"/>
        <end position="1571"/>
    </location>
</feature>
<feature type="transmembrane region" description="Helical" evidence="2">
    <location>
        <begin position="2050"/>
        <end position="2074"/>
    </location>
</feature>
<dbReference type="Proteomes" id="UP000612055">
    <property type="component" value="Unassembled WGS sequence"/>
</dbReference>
<dbReference type="GO" id="GO:0000724">
    <property type="term" value="P:double-strand break repair via homologous recombination"/>
    <property type="evidence" value="ECO:0007669"/>
    <property type="project" value="TreeGrafter"/>
</dbReference>
<name>A0A835XTW6_9CHLO</name>
<feature type="region of interest" description="Disordered" evidence="1">
    <location>
        <begin position="1915"/>
        <end position="2006"/>
    </location>
</feature>
<keyword evidence="2" id="KW-0472">Membrane</keyword>
<dbReference type="PANTHER" id="PTHR19862">
    <property type="entry name" value="WD REPEAT-CONTAINING PROTEIN 48"/>
    <property type="match status" value="1"/>
</dbReference>
<feature type="compositionally biased region" description="Pro residues" evidence="1">
    <location>
        <begin position="359"/>
        <end position="373"/>
    </location>
</feature>
<dbReference type="PANTHER" id="PTHR19862:SF14">
    <property type="entry name" value="WD REPEAT-CONTAINING PROTEIN 48"/>
    <property type="match status" value="1"/>
</dbReference>
<feature type="compositionally biased region" description="Low complexity" evidence="1">
    <location>
        <begin position="1944"/>
        <end position="1973"/>
    </location>
</feature>
<feature type="region of interest" description="Disordered" evidence="1">
    <location>
        <begin position="342"/>
        <end position="389"/>
    </location>
</feature>